<gene>
    <name evidence="11 13" type="primary">clpB</name>
    <name evidence="13" type="ORF">GCM10009801_45600</name>
</gene>
<dbReference type="InterPro" id="IPR018368">
    <property type="entry name" value="ClpA/B_CS1"/>
</dbReference>
<dbReference type="Proteomes" id="UP001500016">
    <property type="component" value="Unassembled WGS sequence"/>
</dbReference>
<dbReference type="PROSITE" id="PS00870">
    <property type="entry name" value="CLPAB_1"/>
    <property type="match status" value="1"/>
</dbReference>
<reference evidence="13 14" key="1">
    <citation type="journal article" date="2019" name="Int. J. Syst. Evol. Microbiol.">
        <title>The Global Catalogue of Microorganisms (GCM) 10K type strain sequencing project: providing services to taxonomists for standard genome sequencing and annotation.</title>
        <authorList>
            <consortium name="The Broad Institute Genomics Platform"/>
            <consortium name="The Broad Institute Genome Sequencing Center for Infectious Disease"/>
            <person name="Wu L."/>
            <person name="Ma J."/>
        </authorList>
    </citation>
    <scope>NUCLEOTIDE SEQUENCE [LARGE SCALE GENOMIC DNA]</scope>
    <source>
        <strain evidence="13 14">JCM 15478</strain>
    </source>
</reference>
<dbReference type="RefSeq" id="WP_344531075.1">
    <property type="nucleotide sequence ID" value="NZ_BAAAPE010000012.1"/>
</dbReference>
<comment type="function">
    <text evidence="11">Part of a stress-induced multi-chaperone system, it is involved in the recovery of the cell from heat-induced damage, in cooperation with DnaK, DnaJ and GrpE.</text>
</comment>
<proteinExistence type="inferred from homology"/>
<keyword evidence="14" id="KW-1185">Reference proteome</keyword>
<keyword evidence="4 10" id="KW-0067">ATP-binding</keyword>
<name>A0ABN2W6H4_9ACTN</name>
<evidence type="ECO:0000256" key="11">
    <source>
        <dbReference type="RuleBase" id="RU362034"/>
    </source>
</evidence>
<dbReference type="PROSITE" id="PS00871">
    <property type="entry name" value="CLPAB_2"/>
    <property type="match status" value="1"/>
</dbReference>
<dbReference type="EMBL" id="BAAAPE010000012">
    <property type="protein sequence ID" value="GAA2084445.1"/>
    <property type="molecule type" value="Genomic_DNA"/>
</dbReference>
<dbReference type="SMART" id="SM01086">
    <property type="entry name" value="ClpB_D2-small"/>
    <property type="match status" value="1"/>
</dbReference>
<dbReference type="InterPro" id="IPR003959">
    <property type="entry name" value="ATPase_AAA_core"/>
</dbReference>
<dbReference type="Gene3D" id="3.40.50.300">
    <property type="entry name" value="P-loop containing nucleotide triphosphate hydrolases"/>
    <property type="match status" value="3"/>
</dbReference>
<dbReference type="Gene3D" id="1.10.8.60">
    <property type="match status" value="1"/>
</dbReference>
<dbReference type="PRINTS" id="PR00300">
    <property type="entry name" value="CLPPROTEASEA"/>
</dbReference>
<evidence type="ECO:0000256" key="8">
    <source>
        <dbReference type="ARBA" id="ARBA00026057"/>
    </source>
</evidence>
<dbReference type="PANTHER" id="PTHR11638">
    <property type="entry name" value="ATP-DEPENDENT CLP PROTEASE"/>
    <property type="match status" value="1"/>
</dbReference>
<evidence type="ECO:0000259" key="12">
    <source>
        <dbReference type="PROSITE" id="PS51903"/>
    </source>
</evidence>
<evidence type="ECO:0000256" key="3">
    <source>
        <dbReference type="ARBA" id="ARBA00022741"/>
    </source>
</evidence>
<evidence type="ECO:0000256" key="10">
    <source>
        <dbReference type="RuleBase" id="RU004432"/>
    </source>
</evidence>
<protein>
    <recommendedName>
        <fullName evidence="11">Chaperone protein ClpB</fullName>
    </recommendedName>
</protein>
<dbReference type="CDD" id="cd00009">
    <property type="entry name" value="AAA"/>
    <property type="match status" value="1"/>
</dbReference>
<feature type="coiled-coil region" evidence="11">
    <location>
        <begin position="414"/>
        <end position="494"/>
    </location>
</feature>
<dbReference type="NCBIfam" id="TIGR03346">
    <property type="entry name" value="chaperone_ClpB"/>
    <property type="match status" value="1"/>
</dbReference>
<dbReference type="InterPro" id="IPR041546">
    <property type="entry name" value="ClpA/ClpB_AAA_lid"/>
</dbReference>
<accession>A0ABN2W6H4</accession>
<comment type="subunit">
    <text evidence="8">Homohexamer. The oligomerization is ATP-dependent.</text>
</comment>
<evidence type="ECO:0000256" key="5">
    <source>
        <dbReference type="ARBA" id="ARBA00023016"/>
    </source>
</evidence>
<dbReference type="InterPro" id="IPR027417">
    <property type="entry name" value="P-loop_NTPase"/>
</dbReference>
<comment type="subunit">
    <text evidence="11">Homohexamer; The oligomerization is ATP-dependent.</text>
</comment>
<dbReference type="InterPro" id="IPR017730">
    <property type="entry name" value="Chaperonin_ClpB"/>
</dbReference>
<comment type="similarity">
    <text evidence="1 10">Belongs to the ClpA/ClpB family.</text>
</comment>
<evidence type="ECO:0000256" key="1">
    <source>
        <dbReference type="ARBA" id="ARBA00008675"/>
    </source>
</evidence>
<keyword evidence="5 11" id="KW-0346">Stress response</keyword>
<evidence type="ECO:0000256" key="6">
    <source>
        <dbReference type="ARBA" id="ARBA00023054"/>
    </source>
</evidence>
<dbReference type="Pfam" id="PF02861">
    <property type="entry name" value="Clp_N"/>
    <property type="match status" value="1"/>
</dbReference>
<feature type="domain" description="Clp R" evidence="12">
    <location>
        <begin position="1"/>
        <end position="147"/>
    </location>
</feature>
<dbReference type="InterPro" id="IPR001270">
    <property type="entry name" value="ClpA/B"/>
</dbReference>
<keyword evidence="3 10" id="KW-0547">Nucleotide-binding</keyword>
<evidence type="ECO:0000256" key="9">
    <source>
        <dbReference type="PROSITE-ProRule" id="PRU01251"/>
    </source>
</evidence>
<evidence type="ECO:0000256" key="2">
    <source>
        <dbReference type="ARBA" id="ARBA00022737"/>
    </source>
</evidence>
<keyword evidence="2 9" id="KW-0677">Repeat</keyword>
<organism evidence="13 14">
    <name type="scientific">Streptomyces albiaxialis</name>
    <dbReference type="NCBI Taxonomy" id="329523"/>
    <lineage>
        <taxon>Bacteria</taxon>
        <taxon>Bacillati</taxon>
        <taxon>Actinomycetota</taxon>
        <taxon>Actinomycetes</taxon>
        <taxon>Kitasatosporales</taxon>
        <taxon>Streptomycetaceae</taxon>
        <taxon>Streptomyces</taxon>
    </lineage>
</organism>
<evidence type="ECO:0000256" key="7">
    <source>
        <dbReference type="ARBA" id="ARBA00023186"/>
    </source>
</evidence>
<dbReference type="CDD" id="cd19499">
    <property type="entry name" value="RecA-like_ClpB_Hsp104-like"/>
    <property type="match status" value="1"/>
</dbReference>
<dbReference type="SMART" id="SM00382">
    <property type="entry name" value="AAA"/>
    <property type="match status" value="2"/>
</dbReference>
<dbReference type="InterPro" id="IPR050130">
    <property type="entry name" value="ClpA_ClpB"/>
</dbReference>
<dbReference type="InterPro" id="IPR004176">
    <property type="entry name" value="Clp_R_N"/>
</dbReference>
<dbReference type="Gene3D" id="1.10.1780.10">
    <property type="entry name" value="Clp, N-terminal domain"/>
    <property type="match status" value="1"/>
</dbReference>
<dbReference type="Pfam" id="PF17871">
    <property type="entry name" value="AAA_lid_9"/>
    <property type="match status" value="1"/>
</dbReference>
<evidence type="ECO:0000256" key="4">
    <source>
        <dbReference type="ARBA" id="ARBA00022840"/>
    </source>
</evidence>
<keyword evidence="11" id="KW-0963">Cytoplasm</keyword>
<evidence type="ECO:0000313" key="13">
    <source>
        <dbReference type="EMBL" id="GAA2084445.1"/>
    </source>
</evidence>
<dbReference type="SUPFAM" id="SSF81923">
    <property type="entry name" value="Double Clp-N motif"/>
    <property type="match status" value="1"/>
</dbReference>
<dbReference type="InterPro" id="IPR003593">
    <property type="entry name" value="AAA+_ATPase"/>
</dbReference>
<dbReference type="Pfam" id="PF07724">
    <property type="entry name" value="AAA_2"/>
    <property type="match status" value="1"/>
</dbReference>
<keyword evidence="6 11" id="KW-0175">Coiled coil</keyword>
<dbReference type="InterPro" id="IPR036628">
    <property type="entry name" value="Clp_N_dom_sf"/>
</dbReference>
<dbReference type="Pfam" id="PF10431">
    <property type="entry name" value="ClpB_D2-small"/>
    <property type="match status" value="1"/>
</dbReference>
<sequence length="871" mass="95014">MDAELTNKSRDAISAANSRAVTDGHPDITPAHLLLALLTGEDNENIQDLVAAVEADQAALRAGTERLLGSLPAAQGSTVSQPQADRALLAVIADAAQRAKELGDQYVSTEHLLIGIAAKGGAAGRLLTEQGAGDKKLLEAFQAARGGKRVTNPDPEGTYKALEKFGTDLTRAARDGKLDPVIGRDQEIRRVVQVLSRRTKNNPVLIGEPGVGKTAVVEGLAQRVIKGDVPESLRDKRIVALDLGAMVAGAKYRGEFEERLKTVLAEIKDSDGQIITFIDELHTVVGAGAGGDSAMDAGNMLKPMLARGELRMVGATTLDEYRERIEKDPALERRFQQVLVAEPTVEDSIAILRGLKGRYEAHHKVQIADGALVAAAALSDRYITSRFLPDKAIDLVDEAASRLRMEIDSSPVEIDELQRSVDRLKMEELALEKETDPASVERLERLRRELADKEEELRGLTARWEKEKQGLNRVGELKEKLDELRGQAERAQRDGDFDTASKLLYGEIPGVEQELAAASEAEEEARKTADSKTGMVKEEVGTDDIADVVASWTGIPAGRLLEGETQKLLRMEDELGKRLIGQGQAVRAVSDAVRRTRAGIADPNRPTGSFLFLGPTGVGKTELAKALADFLFDDERAMVRIDMSEYGEKHSVARLVGAPPGYVGYEEGGQLTEAVRRRPYSVVLLDEVEKAHHDVFDVLLQVLDDGRLTDGQGRTVDFRNTILILTSNLGSQHLMDPLEKEEEKREQVLAAVRAAFRPEFLNRLDDLVVFSALAGDELRRIAQLQIDALQRRLAERRLTLEVTDAALDWLASEGNDPAYGARPLRRLVQTSIGDQLAREILAGEVKDGDTVRVDHVEGWEGLMVGAAAEKS</sequence>
<dbReference type="InterPro" id="IPR019489">
    <property type="entry name" value="Clp_ATPase_C"/>
</dbReference>
<dbReference type="Pfam" id="PF00004">
    <property type="entry name" value="AAA"/>
    <property type="match status" value="1"/>
</dbReference>
<comment type="caution">
    <text evidence="13">The sequence shown here is derived from an EMBL/GenBank/DDBJ whole genome shotgun (WGS) entry which is preliminary data.</text>
</comment>
<dbReference type="PROSITE" id="PS51903">
    <property type="entry name" value="CLP_R"/>
    <property type="match status" value="1"/>
</dbReference>
<evidence type="ECO:0000313" key="14">
    <source>
        <dbReference type="Proteomes" id="UP001500016"/>
    </source>
</evidence>
<dbReference type="InterPro" id="IPR028299">
    <property type="entry name" value="ClpA/B_CS2"/>
</dbReference>
<keyword evidence="7 10" id="KW-0143">Chaperone</keyword>
<comment type="subcellular location">
    <subcellularLocation>
        <location evidence="11">Cytoplasm</location>
    </subcellularLocation>
</comment>
<dbReference type="PANTHER" id="PTHR11638:SF18">
    <property type="entry name" value="HEAT SHOCK PROTEIN 104"/>
    <property type="match status" value="1"/>
</dbReference>
<dbReference type="SUPFAM" id="SSF52540">
    <property type="entry name" value="P-loop containing nucleoside triphosphate hydrolases"/>
    <property type="match status" value="2"/>
</dbReference>